<feature type="active site" description="Charge relay system" evidence="5 6">
    <location>
        <position position="469"/>
    </location>
</feature>
<dbReference type="PROSITE" id="PS00136">
    <property type="entry name" value="SUBTILASE_ASP"/>
    <property type="match status" value="1"/>
</dbReference>
<protein>
    <recommendedName>
        <fullName evidence="8">Chitin-binding type-3 domain-containing protein</fullName>
    </recommendedName>
</protein>
<feature type="chain" id="PRO_5007831058" description="Chitin-binding type-3 domain-containing protein" evidence="7">
    <location>
        <begin position="26"/>
        <end position="626"/>
    </location>
</feature>
<dbReference type="GO" id="GO:0005975">
    <property type="term" value="P:carbohydrate metabolic process"/>
    <property type="evidence" value="ECO:0007669"/>
    <property type="project" value="InterPro"/>
</dbReference>
<evidence type="ECO:0000256" key="6">
    <source>
        <dbReference type="PROSITE-ProRule" id="PRU01240"/>
    </source>
</evidence>
<dbReference type="PROSITE" id="PS51892">
    <property type="entry name" value="SUBTILASE"/>
    <property type="match status" value="1"/>
</dbReference>
<dbReference type="GO" id="GO:0005615">
    <property type="term" value="C:extracellular space"/>
    <property type="evidence" value="ECO:0007669"/>
    <property type="project" value="TreeGrafter"/>
</dbReference>
<evidence type="ECO:0000256" key="2">
    <source>
        <dbReference type="ARBA" id="ARBA00022670"/>
    </source>
</evidence>
<dbReference type="Gene3D" id="3.40.50.200">
    <property type="entry name" value="Peptidase S8/S53 domain"/>
    <property type="match status" value="2"/>
</dbReference>
<dbReference type="CDD" id="cd12215">
    <property type="entry name" value="ChiC_BD"/>
    <property type="match status" value="1"/>
</dbReference>
<dbReference type="InterPro" id="IPR036852">
    <property type="entry name" value="Peptidase_S8/S53_dom_sf"/>
</dbReference>
<keyword evidence="4 6" id="KW-0720">Serine protease</keyword>
<dbReference type="PRINTS" id="PR00723">
    <property type="entry name" value="SUBTILISIN"/>
</dbReference>
<gene>
    <name evidence="9" type="ORF">N478_19875</name>
</gene>
<keyword evidence="2 6" id="KW-0645">Protease</keyword>
<dbReference type="GO" id="GO:0006508">
    <property type="term" value="P:proteolysis"/>
    <property type="evidence" value="ECO:0007669"/>
    <property type="project" value="UniProtKB-KW"/>
</dbReference>
<evidence type="ECO:0000313" key="10">
    <source>
        <dbReference type="Proteomes" id="UP000076661"/>
    </source>
</evidence>
<name>A0A161YWC0_9GAMM</name>
<dbReference type="Gene3D" id="2.10.10.20">
    <property type="entry name" value="Carbohydrate-binding module superfamily 5/12"/>
    <property type="match status" value="1"/>
</dbReference>
<evidence type="ECO:0000313" key="9">
    <source>
        <dbReference type="EMBL" id="KZN67082.1"/>
    </source>
</evidence>
<evidence type="ECO:0000256" key="1">
    <source>
        <dbReference type="ARBA" id="ARBA00011073"/>
    </source>
</evidence>
<dbReference type="Pfam" id="PF00082">
    <property type="entry name" value="Peptidase_S8"/>
    <property type="match status" value="2"/>
</dbReference>
<feature type="domain" description="Chitin-binding type-3" evidence="8">
    <location>
        <begin position="537"/>
        <end position="580"/>
    </location>
</feature>
<dbReference type="PATRIC" id="fig|1365257.3.peg.2663"/>
<comment type="similarity">
    <text evidence="1 6">Belongs to the peptidase S8 family.</text>
</comment>
<dbReference type="PANTHER" id="PTHR43806:SF11">
    <property type="entry name" value="CEREVISIN-RELATED"/>
    <property type="match status" value="1"/>
</dbReference>
<dbReference type="InterPro" id="IPR000209">
    <property type="entry name" value="Peptidase_S8/S53_dom"/>
</dbReference>
<dbReference type="SMART" id="SM00495">
    <property type="entry name" value="ChtBD3"/>
    <property type="match status" value="1"/>
</dbReference>
<feature type="active site" description="Charge relay system" evidence="5 6">
    <location>
        <position position="170"/>
    </location>
</feature>
<keyword evidence="7" id="KW-0732">Signal</keyword>
<dbReference type="AlphaFoldDB" id="A0A161YWC0"/>
<sequence>MVCSKKSLLIAGIATGLSILPAAHAQEGGNSYLVEYAQGQLSPNVLSSLKVIGRNGNNYIAQGYLSAQQVAGLEHVNGVILEPDYGLSLSNNSLDYLQNSSHSLDTLNNSELEPYWLRATGINSLPIALNEIPVCIIDSGVDSAHPDLPNNINGYHSVYAGFWNQDALSHGTHMAGIIAAQGNGIGVKGALSEGVAKLQVHKLIRTAHGKNSSISGGSLIEAIEVCANSGAKVINMSLSGDQFSPMTMAVIDRLTYDRGVIFVAAAGNHGSQLKKLSGLHNDSLHYPASYHNVLSIGALDTNGVAASFSPANGEIDLVAPGSKIISTANRSHFAVQQVGVQQGSGAEELISYTQIDVGVNSHSMQATLPAQCIYSLTAEDVEQQIAERTLSYNTRVALSNAQSSCKAANGKVLVIDYPQSTSGSVKGLDYYTEFPTLLVHQWPVVGDTSNITLNISSFHSNYVVGAGTSQATAIISGGIARLWSQNPQWSNTDIINAIKETSYDLGSSGHDNVYGYGLPNFAKALSYLHAGRTPDCPQEWYQNKPYSGGEKVTYNGIVYTAHYWNKNLSPSAAPSMWEAQGACDMNNASTSQPTDGGYSTLDFSGLEEEEVSYSCEGLSLMCGGGR</sequence>
<dbReference type="InterPro" id="IPR015500">
    <property type="entry name" value="Peptidase_S8_subtilisin-rel"/>
</dbReference>
<evidence type="ECO:0000256" key="3">
    <source>
        <dbReference type="ARBA" id="ARBA00022801"/>
    </source>
</evidence>
<dbReference type="GO" id="GO:0030246">
    <property type="term" value="F:carbohydrate binding"/>
    <property type="evidence" value="ECO:0007669"/>
    <property type="project" value="InterPro"/>
</dbReference>
<dbReference type="InterPro" id="IPR050131">
    <property type="entry name" value="Peptidase_S8_subtilisin-like"/>
</dbReference>
<dbReference type="InterPro" id="IPR036573">
    <property type="entry name" value="CBM_sf_5/12"/>
</dbReference>
<dbReference type="EMBL" id="AUXX01000016">
    <property type="protein sequence ID" value="KZN67082.1"/>
    <property type="molecule type" value="Genomic_DNA"/>
</dbReference>
<evidence type="ECO:0000256" key="5">
    <source>
        <dbReference type="PIRSR" id="PIRSR615500-1"/>
    </source>
</evidence>
<dbReference type="InterPro" id="IPR003610">
    <property type="entry name" value="CBM5/12"/>
</dbReference>
<proteinExistence type="inferred from homology"/>
<dbReference type="GO" id="GO:0004252">
    <property type="term" value="F:serine-type endopeptidase activity"/>
    <property type="evidence" value="ECO:0007669"/>
    <property type="project" value="UniProtKB-UniRule"/>
</dbReference>
<organism evidence="9 10">
    <name type="scientific">Pseudoalteromonas luteoviolacea S4060-1</name>
    <dbReference type="NCBI Taxonomy" id="1365257"/>
    <lineage>
        <taxon>Bacteria</taxon>
        <taxon>Pseudomonadati</taxon>
        <taxon>Pseudomonadota</taxon>
        <taxon>Gammaproteobacteria</taxon>
        <taxon>Alteromonadales</taxon>
        <taxon>Pseudoalteromonadaceae</taxon>
        <taxon>Pseudoalteromonas</taxon>
    </lineage>
</organism>
<feature type="active site" description="Charge relay system" evidence="5 6">
    <location>
        <position position="138"/>
    </location>
</feature>
<accession>A0A161YWC0</accession>
<dbReference type="GO" id="GO:0004553">
    <property type="term" value="F:hydrolase activity, hydrolyzing O-glycosyl compounds"/>
    <property type="evidence" value="ECO:0007669"/>
    <property type="project" value="InterPro"/>
</dbReference>
<reference evidence="9 10" key="1">
    <citation type="submission" date="2013-07" db="EMBL/GenBank/DDBJ databases">
        <title>Comparative Genomic and Metabolomic Analysis of Twelve Strains of Pseudoalteromonas luteoviolacea.</title>
        <authorList>
            <person name="Vynne N.G."/>
            <person name="Mansson M."/>
            <person name="Gram L."/>
        </authorList>
    </citation>
    <scope>NUCLEOTIDE SEQUENCE [LARGE SCALE GENOMIC DNA]</scope>
    <source>
        <strain evidence="9 10">S4060-1</strain>
    </source>
</reference>
<keyword evidence="3 6" id="KW-0378">Hydrolase</keyword>
<comment type="caution">
    <text evidence="9">The sequence shown here is derived from an EMBL/GenBank/DDBJ whole genome shotgun (WGS) entry which is preliminary data.</text>
</comment>
<evidence type="ECO:0000259" key="8">
    <source>
        <dbReference type="SMART" id="SM00495"/>
    </source>
</evidence>
<dbReference type="Proteomes" id="UP000076661">
    <property type="component" value="Unassembled WGS sequence"/>
</dbReference>
<dbReference type="InterPro" id="IPR023827">
    <property type="entry name" value="Peptidase_S8_Asp-AS"/>
</dbReference>
<dbReference type="RefSeq" id="WP_063381334.1">
    <property type="nucleotide sequence ID" value="NZ_AUXX01000016.1"/>
</dbReference>
<evidence type="ECO:0000256" key="4">
    <source>
        <dbReference type="ARBA" id="ARBA00022825"/>
    </source>
</evidence>
<dbReference type="PANTHER" id="PTHR43806">
    <property type="entry name" value="PEPTIDASE S8"/>
    <property type="match status" value="1"/>
</dbReference>
<dbReference type="SUPFAM" id="SSF52743">
    <property type="entry name" value="Subtilisin-like"/>
    <property type="match status" value="1"/>
</dbReference>
<evidence type="ECO:0000256" key="7">
    <source>
        <dbReference type="SAM" id="SignalP"/>
    </source>
</evidence>
<feature type="signal peptide" evidence="7">
    <location>
        <begin position="1"/>
        <end position="25"/>
    </location>
</feature>
<dbReference type="SUPFAM" id="SSF51055">
    <property type="entry name" value="Carbohydrate binding domain"/>
    <property type="match status" value="1"/>
</dbReference>